<evidence type="ECO:0000313" key="9">
    <source>
        <dbReference type="Proteomes" id="UP000886523"/>
    </source>
</evidence>
<keyword evidence="3" id="KW-0862">Zinc</keyword>
<feature type="compositionally biased region" description="Polar residues" evidence="6">
    <location>
        <begin position="95"/>
        <end position="107"/>
    </location>
</feature>
<dbReference type="Proteomes" id="UP000886523">
    <property type="component" value="Unassembled WGS sequence"/>
</dbReference>
<feature type="compositionally biased region" description="Pro residues" evidence="6">
    <location>
        <begin position="71"/>
        <end position="94"/>
    </location>
</feature>
<proteinExistence type="predicted"/>
<keyword evidence="5" id="KW-0175">Coiled coil</keyword>
<evidence type="ECO:0000256" key="3">
    <source>
        <dbReference type="ARBA" id="ARBA00022833"/>
    </source>
</evidence>
<keyword evidence="9" id="KW-1185">Reference proteome</keyword>
<dbReference type="OrthoDB" id="5418639at2759"/>
<accession>A0A9P6E1Y4</accession>
<evidence type="ECO:0000256" key="4">
    <source>
        <dbReference type="PROSITE-ProRule" id="PRU01343"/>
    </source>
</evidence>
<evidence type="ECO:0000313" key="8">
    <source>
        <dbReference type="EMBL" id="KAF9520299.1"/>
    </source>
</evidence>
<evidence type="ECO:0000256" key="6">
    <source>
        <dbReference type="SAM" id="MobiDB-lite"/>
    </source>
</evidence>
<dbReference type="GO" id="GO:0008270">
    <property type="term" value="F:zinc ion binding"/>
    <property type="evidence" value="ECO:0007669"/>
    <property type="project" value="UniProtKB-KW"/>
</dbReference>
<feature type="region of interest" description="Disordered" evidence="6">
    <location>
        <begin position="69"/>
        <end position="172"/>
    </location>
</feature>
<dbReference type="InterPro" id="IPR010666">
    <property type="entry name" value="Znf_GRF"/>
</dbReference>
<sequence length="318" mass="35044">MSEQAGPSRHRLDGKIMCICQEIAAFRTSGMHTKNAGRQFFTCPKYSSDLSRCKFFKWADELSGPGVQALRPPPAVPAPAPTPAPAQVLAPPPEQSESVSAPPQSTPKKLLPREAVPPTPVSRSRPQDPRASAHRAALIKAALEKDEKGTRALIPPVLENAADNPDSAKNEAEIRDVMHKADEPVSKRFKFVKQETPGSAYISPKRTPAPSFSGNDLDDDDKDSEVRKVESPKRKRIDMDDTEYNPFFVRSPPTAQPMPDLTAAGARLKGLERQLADSQRTNVDHEEKIRNLENRILSLEIHNRNLDATVLTLTQLLS</sequence>
<gene>
    <name evidence="8" type="ORF">BS47DRAFT_1378856</name>
</gene>
<organism evidence="8 9">
    <name type="scientific">Hydnum rufescens UP504</name>
    <dbReference type="NCBI Taxonomy" id="1448309"/>
    <lineage>
        <taxon>Eukaryota</taxon>
        <taxon>Fungi</taxon>
        <taxon>Dikarya</taxon>
        <taxon>Basidiomycota</taxon>
        <taxon>Agaricomycotina</taxon>
        <taxon>Agaricomycetes</taxon>
        <taxon>Cantharellales</taxon>
        <taxon>Hydnaceae</taxon>
        <taxon>Hydnum</taxon>
    </lineage>
</organism>
<comment type="caution">
    <text evidence="8">The sequence shown here is derived from an EMBL/GenBank/DDBJ whole genome shotgun (WGS) entry which is preliminary data.</text>
</comment>
<dbReference type="EMBL" id="MU128912">
    <property type="protein sequence ID" value="KAF9520299.1"/>
    <property type="molecule type" value="Genomic_DNA"/>
</dbReference>
<dbReference type="AlphaFoldDB" id="A0A9P6E1Y4"/>
<evidence type="ECO:0000256" key="5">
    <source>
        <dbReference type="SAM" id="Coils"/>
    </source>
</evidence>
<name>A0A9P6E1Y4_9AGAM</name>
<evidence type="ECO:0000259" key="7">
    <source>
        <dbReference type="PROSITE" id="PS51999"/>
    </source>
</evidence>
<dbReference type="Pfam" id="PF06839">
    <property type="entry name" value="Zn_ribbon_GRF"/>
    <property type="match status" value="1"/>
</dbReference>
<feature type="coiled-coil region" evidence="5">
    <location>
        <begin position="261"/>
        <end position="309"/>
    </location>
</feature>
<evidence type="ECO:0000256" key="1">
    <source>
        <dbReference type="ARBA" id="ARBA00022723"/>
    </source>
</evidence>
<protein>
    <recommendedName>
        <fullName evidence="7">GRF-type domain-containing protein</fullName>
    </recommendedName>
</protein>
<feature type="region of interest" description="Disordered" evidence="6">
    <location>
        <begin position="188"/>
        <end position="239"/>
    </location>
</feature>
<reference evidence="8" key="1">
    <citation type="journal article" date="2020" name="Nat. Commun.">
        <title>Large-scale genome sequencing of mycorrhizal fungi provides insights into the early evolution of symbiotic traits.</title>
        <authorList>
            <person name="Miyauchi S."/>
            <person name="Kiss E."/>
            <person name="Kuo A."/>
            <person name="Drula E."/>
            <person name="Kohler A."/>
            <person name="Sanchez-Garcia M."/>
            <person name="Morin E."/>
            <person name="Andreopoulos B."/>
            <person name="Barry K.W."/>
            <person name="Bonito G."/>
            <person name="Buee M."/>
            <person name="Carver A."/>
            <person name="Chen C."/>
            <person name="Cichocki N."/>
            <person name="Clum A."/>
            <person name="Culley D."/>
            <person name="Crous P.W."/>
            <person name="Fauchery L."/>
            <person name="Girlanda M."/>
            <person name="Hayes R.D."/>
            <person name="Keri Z."/>
            <person name="LaButti K."/>
            <person name="Lipzen A."/>
            <person name="Lombard V."/>
            <person name="Magnuson J."/>
            <person name="Maillard F."/>
            <person name="Murat C."/>
            <person name="Nolan M."/>
            <person name="Ohm R.A."/>
            <person name="Pangilinan J."/>
            <person name="Pereira M.F."/>
            <person name="Perotto S."/>
            <person name="Peter M."/>
            <person name="Pfister S."/>
            <person name="Riley R."/>
            <person name="Sitrit Y."/>
            <person name="Stielow J.B."/>
            <person name="Szollosi G."/>
            <person name="Zifcakova L."/>
            <person name="Stursova M."/>
            <person name="Spatafora J.W."/>
            <person name="Tedersoo L."/>
            <person name="Vaario L.M."/>
            <person name="Yamada A."/>
            <person name="Yan M."/>
            <person name="Wang P."/>
            <person name="Xu J."/>
            <person name="Bruns T."/>
            <person name="Baldrian P."/>
            <person name="Vilgalys R."/>
            <person name="Dunand C."/>
            <person name="Henrissat B."/>
            <person name="Grigoriev I.V."/>
            <person name="Hibbett D."/>
            <person name="Nagy L.G."/>
            <person name="Martin F.M."/>
        </authorList>
    </citation>
    <scope>NUCLEOTIDE SEQUENCE</scope>
    <source>
        <strain evidence="8">UP504</strain>
    </source>
</reference>
<dbReference type="PANTHER" id="PTHR33680">
    <property type="entry name" value="OS07G0190500 PROTEIN"/>
    <property type="match status" value="1"/>
</dbReference>
<feature type="domain" description="GRF-type" evidence="7">
    <location>
        <begin position="18"/>
        <end position="62"/>
    </location>
</feature>
<dbReference type="PANTHER" id="PTHR33680:SF1">
    <property type="entry name" value="OS05G0489500 PROTEIN"/>
    <property type="match status" value="1"/>
</dbReference>
<keyword evidence="2 4" id="KW-0863">Zinc-finger</keyword>
<dbReference type="PROSITE" id="PS51999">
    <property type="entry name" value="ZF_GRF"/>
    <property type="match status" value="1"/>
</dbReference>
<keyword evidence="1" id="KW-0479">Metal-binding</keyword>
<evidence type="ECO:0000256" key="2">
    <source>
        <dbReference type="ARBA" id="ARBA00022771"/>
    </source>
</evidence>